<evidence type="ECO:0000256" key="1">
    <source>
        <dbReference type="ARBA" id="ARBA00010982"/>
    </source>
</evidence>
<dbReference type="PROSITE" id="PS00099">
    <property type="entry name" value="THIOLASE_3"/>
    <property type="match status" value="1"/>
</dbReference>
<evidence type="ECO:0000256" key="4">
    <source>
        <dbReference type="RuleBase" id="RU003557"/>
    </source>
</evidence>
<feature type="domain" description="Thiolase C-terminal" evidence="6">
    <location>
        <begin position="279"/>
        <end position="400"/>
    </location>
</feature>
<accession>A0ABX9W5R6</accession>
<name>A0ABX9W5R6_9GAMM</name>
<comment type="caution">
    <text evidence="7">The sequence shown here is derived from an EMBL/GenBank/DDBJ whole genome shotgun (WGS) entry which is preliminary data.</text>
</comment>
<sequence length="401" mass="41780">MSTDAFIYDAIRTPRSKGKPDGGLNEVKPVNLAAGLLKHLERRTKLDPARVGDVILGCADPLRSQGGAIGKTVAMVAGWPDSVSGLQLDRFCGSGLEAVNIAAMKVIAGVEDLVVGGGVESMSHEPIASGGSAWVSDPAINIQTGYLPQGIGADLIATLDGYSREDIDTFALQSQQRAAKAQELGYLKGLMPVLDMHGRVILDKDDFNKPQTTMQALGGLKPSFAQMGEMGFDSIALSHYPQVERINHVHTPGNSSGIVDGASAVLIGNAAVGRDLGMTPRGRIVAMANVSTDPVIMLTGPAPATMKALAKAGLGIDDIDLFEVNEAFASVVLRFMRDTGAPNDKVNVNGGAIALGHPIGATGGMLVGAMLDELERRNGRYGLCTLCIGAGMGIATIIERI</sequence>
<evidence type="ECO:0000313" key="8">
    <source>
        <dbReference type="Proteomes" id="UP000274695"/>
    </source>
</evidence>
<evidence type="ECO:0000256" key="3">
    <source>
        <dbReference type="ARBA" id="ARBA00023315"/>
    </source>
</evidence>
<proteinExistence type="inferred from homology"/>
<dbReference type="NCBIfam" id="NF006090">
    <property type="entry name" value="PRK08242.1"/>
    <property type="match status" value="1"/>
</dbReference>
<dbReference type="Pfam" id="PF00108">
    <property type="entry name" value="Thiolase_N"/>
    <property type="match status" value="1"/>
</dbReference>
<dbReference type="PROSITE" id="PS00737">
    <property type="entry name" value="THIOLASE_2"/>
    <property type="match status" value="1"/>
</dbReference>
<evidence type="ECO:0000259" key="6">
    <source>
        <dbReference type="Pfam" id="PF02803"/>
    </source>
</evidence>
<protein>
    <submittedName>
        <fullName evidence="7">Acetyl-CoA C-acetyltransferase</fullName>
        <ecNumber evidence="7">2.3.1.9</ecNumber>
    </submittedName>
</protein>
<keyword evidence="2 4" id="KW-0808">Transferase</keyword>
<dbReference type="EC" id="2.3.1.9" evidence="7"/>
<dbReference type="RefSeq" id="WP_123181618.1">
    <property type="nucleotide sequence ID" value="NZ_RHGB01000003.1"/>
</dbReference>
<dbReference type="NCBIfam" id="TIGR01930">
    <property type="entry name" value="AcCoA-C-Actrans"/>
    <property type="match status" value="1"/>
</dbReference>
<dbReference type="InterPro" id="IPR002155">
    <property type="entry name" value="Thiolase"/>
</dbReference>
<dbReference type="EMBL" id="RHGB01000003">
    <property type="protein sequence ID" value="RNL66751.1"/>
    <property type="molecule type" value="Genomic_DNA"/>
</dbReference>
<dbReference type="InterPro" id="IPR020616">
    <property type="entry name" value="Thiolase_N"/>
</dbReference>
<dbReference type="PIRSF" id="PIRSF000429">
    <property type="entry name" value="Ac-CoA_Ac_transf"/>
    <property type="match status" value="1"/>
</dbReference>
<dbReference type="Gene3D" id="3.40.47.10">
    <property type="match status" value="2"/>
</dbReference>
<dbReference type="InterPro" id="IPR020613">
    <property type="entry name" value="Thiolase_CS"/>
</dbReference>
<dbReference type="Pfam" id="PF02803">
    <property type="entry name" value="Thiolase_C"/>
    <property type="match status" value="1"/>
</dbReference>
<organism evidence="7 8">
    <name type="scientific">Zhongshania marina</name>
    <dbReference type="NCBI Taxonomy" id="2304603"/>
    <lineage>
        <taxon>Bacteria</taxon>
        <taxon>Pseudomonadati</taxon>
        <taxon>Pseudomonadota</taxon>
        <taxon>Gammaproteobacteria</taxon>
        <taxon>Cellvibrionales</taxon>
        <taxon>Spongiibacteraceae</taxon>
        <taxon>Zhongshania</taxon>
    </lineage>
</organism>
<dbReference type="InterPro" id="IPR020617">
    <property type="entry name" value="Thiolase_C"/>
</dbReference>
<keyword evidence="3 4" id="KW-0012">Acyltransferase</keyword>
<dbReference type="GO" id="GO:0003985">
    <property type="term" value="F:acetyl-CoA C-acetyltransferase activity"/>
    <property type="evidence" value="ECO:0007669"/>
    <property type="project" value="UniProtKB-EC"/>
</dbReference>
<dbReference type="CDD" id="cd00751">
    <property type="entry name" value="thiolase"/>
    <property type="match status" value="1"/>
</dbReference>
<dbReference type="PANTHER" id="PTHR43365:SF1">
    <property type="entry name" value="ACETYL-COA C-ACYLTRANSFERASE"/>
    <property type="match status" value="1"/>
</dbReference>
<dbReference type="InterPro" id="IPR016039">
    <property type="entry name" value="Thiolase-like"/>
</dbReference>
<dbReference type="InterPro" id="IPR020610">
    <property type="entry name" value="Thiolase_AS"/>
</dbReference>
<dbReference type="Proteomes" id="UP000274695">
    <property type="component" value="Unassembled WGS sequence"/>
</dbReference>
<dbReference type="SUPFAM" id="SSF53901">
    <property type="entry name" value="Thiolase-like"/>
    <property type="match status" value="2"/>
</dbReference>
<evidence type="ECO:0000313" key="7">
    <source>
        <dbReference type="EMBL" id="RNL66751.1"/>
    </source>
</evidence>
<gene>
    <name evidence="7" type="ORF">D0911_04240</name>
</gene>
<comment type="similarity">
    <text evidence="1 4">Belongs to the thiolase-like superfamily. Thiolase family.</text>
</comment>
<evidence type="ECO:0000256" key="2">
    <source>
        <dbReference type="ARBA" id="ARBA00022679"/>
    </source>
</evidence>
<dbReference type="PANTHER" id="PTHR43365">
    <property type="entry name" value="BLR7806 PROTEIN"/>
    <property type="match status" value="1"/>
</dbReference>
<keyword evidence="8" id="KW-1185">Reference proteome</keyword>
<feature type="domain" description="Thiolase N-terminal" evidence="5">
    <location>
        <begin position="6"/>
        <end position="228"/>
    </location>
</feature>
<reference evidence="7 8" key="1">
    <citation type="submission" date="2018-10" db="EMBL/GenBank/DDBJ databases">
        <title>Draft genome sequence of Zhongshania sp. DSW25-10.</title>
        <authorList>
            <person name="Oh J."/>
        </authorList>
    </citation>
    <scope>NUCLEOTIDE SEQUENCE [LARGE SCALE GENOMIC DNA]</scope>
    <source>
        <strain evidence="7 8">DSW25-10</strain>
    </source>
</reference>
<evidence type="ECO:0000259" key="5">
    <source>
        <dbReference type="Pfam" id="PF00108"/>
    </source>
</evidence>